<accession>A0A7D4CD00</accession>
<dbReference type="CDD" id="cd02947">
    <property type="entry name" value="TRX_family"/>
    <property type="match status" value="1"/>
</dbReference>
<dbReference type="InterPro" id="IPR050620">
    <property type="entry name" value="Thioredoxin_H-type-like"/>
</dbReference>
<protein>
    <submittedName>
        <fullName evidence="2">Thioredoxin family protein</fullName>
    </submittedName>
</protein>
<organism evidence="2 3">
    <name type="scientific">Kroppenstedtia pulmonis</name>
    <dbReference type="NCBI Taxonomy" id="1380685"/>
    <lineage>
        <taxon>Bacteria</taxon>
        <taxon>Bacillati</taxon>
        <taxon>Bacillota</taxon>
        <taxon>Bacilli</taxon>
        <taxon>Bacillales</taxon>
        <taxon>Thermoactinomycetaceae</taxon>
        <taxon>Kroppenstedtia</taxon>
    </lineage>
</organism>
<dbReference type="KEGG" id="kpul:GXN76_01195"/>
<evidence type="ECO:0000313" key="3">
    <source>
        <dbReference type="Proteomes" id="UP000503088"/>
    </source>
</evidence>
<dbReference type="PANTHER" id="PTHR10438">
    <property type="entry name" value="THIOREDOXIN"/>
    <property type="match status" value="1"/>
</dbReference>
<dbReference type="InterPro" id="IPR013766">
    <property type="entry name" value="Thioredoxin_domain"/>
</dbReference>
<dbReference type="Proteomes" id="UP000503088">
    <property type="component" value="Chromosome"/>
</dbReference>
<dbReference type="PANTHER" id="PTHR10438:SF468">
    <property type="entry name" value="THIOREDOXIN-1-RELATED"/>
    <property type="match status" value="1"/>
</dbReference>
<reference evidence="2 3" key="1">
    <citation type="submission" date="2020-01" db="EMBL/GenBank/DDBJ databases">
        <authorList>
            <person name="Gulvik C.A."/>
            <person name="Batra D.G."/>
        </authorList>
    </citation>
    <scope>NUCLEOTIDE SEQUENCE [LARGE SCALE GENOMIC DNA]</scope>
    <source>
        <strain evidence="2 3">W9323</strain>
    </source>
</reference>
<evidence type="ECO:0000313" key="2">
    <source>
        <dbReference type="EMBL" id="QKG83214.1"/>
    </source>
</evidence>
<dbReference type="InterPro" id="IPR036249">
    <property type="entry name" value="Thioredoxin-like_sf"/>
</dbReference>
<keyword evidence="3" id="KW-1185">Reference proteome</keyword>
<dbReference type="EMBL" id="CP048104">
    <property type="protein sequence ID" value="QKG83214.1"/>
    <property type="molecule type" value="Genomic_DNA"/>
</dbReference>
<dbReference type="RefSeq" id="WP_173219529.1">
    <property type="nucleotide sequence ID" value="NZ_CP048104.1"/>
</dbReference>
<feature type="domain" description="Thioredoxin" evidence="1">
    <location>
        <begin position="1"/>
        <end position="104"/>
    </location>
</feature>
<sequence length="104" mass="12073">MEKLDSTSYHNFVAEGNKVVEFIAEWCIDCKRLSFSVPAWEETYSNFQFGSVDVDLDRKLAEDQDIKGVPTFLVYKDGREVGRLLSREAKNEENVQVFLHKHLD</sequence>
<proteinExistence type="predicted"/>
<gene>
    <name evidence="2" type="ORF">GXN76_01195</name>
</gene>
<evidence type="ECO:0000259" key="1">
    <source>
        <dbReference type="PROSITE" id="PS51352"/>
    </source>
</evidence>
<dbReference type="SUPFAM" id="SSF52833">
    <property type="entry name" value="Thioredoxin-like"/>
    <property type="match status" value="1"/>
</dbReference>
<dbReference type="AlphaFoldDB" id="A0A7D4CD00"/>
<name>A0A7D4CD00_9BACL</name>
<dbReference type="PROSITE" id="PS51352">
    <property type="entry name" value="THIOREDOXIN_2"/>
    <property type="match status" value="1"/>
</dbReference>
<dbReference type="Pfam" id="PF00085">
    <property type="entry name" value="Thioredoxin"/>
    <property type="match status" value="1"/>
</dbReference>
<dbReference type="Gene3D" id="3.40.30.10">
    <property type="entry name" value="Glutaredoxin"/>
    <property type="match status" value="1"/>
</dbReference>